<dbReference type="Gene3D" id="3.40.50.300">
    <property type="entry name" value="P-loop containing nucleotide triphosphate hydrolases"/>
    <property type="match status" value="1"/>
</dbReference>
<keyword evidence="3" id="KW-1185">Reference proteome</keyword>
<dbReference type="RefSeq" id="WP_392883759.1">
    <property type="nucleotide sequence ID" value="NZ_JBICZW010000016.1"/>
</dbReference>
<dbReference type="Pfam" id="PF13304">
    <property type="entry name" value="AAA_21"/>
    <property type="match status" value="1"/>
</dbReference>
<dbReference type="SUPFAM" id="SSF52540">
    <property type="entry name" value="P-loop containing nucleoside triphosphate hydrolases"/>
    <property type="match status" value="1"/>
</dbReference>
<accession>A0ABW7BWV6</accession>
<gene>
    <name evidence="2" type="ORF">ACGFYS_23845</name>
</gene>
<dbReference type="EMBL" id="JBICZW010000016">
    <property type="protein sequence ID" value="MFG3191967.1"/>
    <property type="molecule type" value="Genomic_DNA"/>
</dbReference>
<dbReference type="InterPro" id="IPR027417">
    <property type="entry name" value="P-loop_NTPase"/>
</dbReference>
<sequence length="451" mass="51345">MTFLQQFSVTGLLGEFNHKVKFQPGSKFVILHGPNGVGKTKTLELLGAVLRFDVFKIAETQFSRIALRFSEGEQLTVTNNSGNLRSIDLTFELTGGTQQSDTAYGTLKISAEDLPPAVWMDLERDIRVAFEHSAAPSSKLQALEHGGILFPTASRHIRTKARHAGIFDLQGFERKITDFLDKFSVHMVETQRLLILDRNMEPNRRRPGEAYPQRMKVSECAQDLANRLAAALTENSRISQERDKSFPRRVLDSTTEGKIPSEEEIRAAYAEQSSLRNRLAAIALLDESMDVPLQEESLVEWQRKVLWTYLEDSQKKLSSFEYLLHRVELFREIIRSRFQFKRMQIDRSAGFRFVNRHGDSITPSQLSSGEQHEIVLIYDLLFDVTPGSLVLIDEPEISLHVAWQLDFLSDIQKIADLSGFRFIVATHSPQIVNEWWDHTVGLNASNEEVGK</sequence>
<name>A0ABW7BWV6_9ACTN</name>
<dbReference type="PANTHER" id="PTHR43581">
    <property type="entry name" value="ATP/GTP PHOSPHATASE"/>
    <property type="match status" value="1"/>
</dbReference>
<dbReference type="PANTHER" id="PTHR43581:SF2">
    <property type="entry name" value="EXCINUCLEASE ATPASE SUBUNIT"/>
    <property type="match status" value="1"/>
</dbReference>
<dbReference type="InterPro" id="IPR051396">
    <property type="entry name" value="Bact_Antivir_Def_Nuclease"/>
</dbReference>
<organism evidence="2 3">
    <name type="scientific">Streptomyces omiyaensis</name>
    <dbReference type="NCBI Taxonomy" id="68247"/>
    <lineage>
        <taxon>Bacteria</taxon>
        <taxon>Bacillati</taxon>
        <taxon>Actinomycetota</taxon>
        <taxon>Actinomycetes</taxon>
        <taxon>Kitasatosporales</taxon>
        <taxon>Streptomycetaceae</taxon>
        <taxon>Streptomyces</taxon>
    </lineage>
</organism>
<protein>
    <submittedName>
        <fullName evidence="2">AAA family ATPase</fullName>
    </submittedName>
</protein>
<reference evidence="2 3" key="1">
    <citation type="submission" date="2024-10" db="EMBL/GenBank/DDBJ databases">
        <title>The Natural Products Discovery Center: Release of the First 8490 Sequenced Strains for Exploring Actinobacteria Biosynthetic Diversity.</title>
        <authorList>
            <person name="Kalkreuter E."/>
            <person name="Kautsar S.A."/>
            <person name="Yang D."/>
            <person name="Bader C.D."/>
            <person name="Teijaro C.N."/>
            <person name="Fluegel L."/>
            <person name="Davis C.M."/>
            <person name="Simpson J.R."/>
            <person name="Lauterbach L."/>
            <person name="Steele A.D."/>
            <person name="Gui C."/>
            <person name="Meng S."/>
            <person name="Li G."/>
            <person name="Viehrig K."/>
            <person name="Ye F."/>
            <person name="Su P."/>
            <person name="Kiefer A.F."/>
            <person name="Nichols A."/>
            <person name="Cepeda A.J."/>
            <person name="Yan W."/>
            <person name="Fan B."/>
            <person name="Jiang Y."/>
            <person name="Adhikari A."/>
            <person name="Zheng C.-J."/>
            <person name="Schuster L."/>
            <person name="Cowan T.M."/>
            <person name="Smanski M.J."/>
            <person name="Chevrette M.G."/>
            <person name="De Carvalho L.P.S."/>
            <person name="Shen B."/>
        </authorList>
    </citation>
    <scope>NUCLEOTIDE SEQUENCE [LARGE SCALE GENOMIC DNA]</scope>
    <source>
        <strain evidence="2 3">NPDC048229</strain>
    </source>
</reference>
<dbReference type="InterPro" id="IPR003959">
    <property type="entry name" value="ATPase_AAA_core"/>
</dbReference>
<proteinExistence type="predicted"/>
<evidence type="ECO:0000313" key="2">
    <source>
        <dbReference type="EMBL" id="MFG3191967.1"/>
    </source>
</evidence>
<comment type="caution">
    <text evidence="2">The sequence shown here is derived from an EMBL/GenBank/DDBJ whole genome shotgun (WGS) entry which is preliminary data.</text>
</comment>
<dbReference type="Proteomes" id="UP001604282">
    <property type="component" value="Unassembled WGS sequence"/>
</dbReference>
<feature type="domain" description="ATPase AAA-type core" evidence="1">
    <location>
        <begin position="261"/>
        <end position="433"/>
    </location>
</feature>
<evidence type="ECO:0000313" key="3">
    <source>
        <dbReference type="Proteomes" id="UP001604282"/>
    </source>
</evidence>
<evidence type="ECO:0000259" key="1">
    <source>
        <dbReference type="Pfam" id="PF13304"/>
    </source>
</evidence>